<comment type="caution">
    <text evidence="1">The sequence shown here is derived from an EMBL/GenBank/DDBJ whole genome shotgun (WGS) entry which is preliminary data.</text>
</comment>
<dbReference type="Proteomes" id="UP001223390">
    <property type="component" value="Unassembled WGS sequence"/>
</dbReference>
<gene>
    <name evidence="1" type="ORF">QEZ40_006869</name>
</gene>
<evidence type="ECO:0000313" key="1">
    <source>
        <dbReference type="EMBL" id="MDK9500846.1"/>
    </source>
</evidence>
<accession>A0ABT7H4N3</accession>
<dbReference type="Gene3D" id="1.10.287.1060">
    <property type="entry name" value="ESAT-6-like"/>
    <property type="match status" value="1"/>
</dbReference>
<organism evidence="1 2">
    <name type="scientific">Streptomyces katrae</name>
    <dbReference type="NCBI Taxonomy" id="68223"/>
    <lineage>
        <taxon>Bacteria</taxon>
        <taxon>Bacillati</taxon>
        <taxon>Actinomycetota</taxon>
        <taxon>Actinomycetes</taxon>
        <taxon>Kitasatosporales</taxon>
        <taxon>Streptomycetaceae</taxon>
        <taxon>Streptomyces</taxon>
    </lineage>
</organism>
<keyword evidence="2" id="KW-1185">Reference proteome</keyword>
<dbReference type="EMBL" id="JASITI010000075">
    <property type="protein sequence ID" value="MDK9500846.1"/>
    <property type="molecule type" value="Genomic_DNA"/>
</dbReference>
<proteinExistence type="predicted"/>
<protein>
    <submittedName>
        <fullName evidence="1">Uncharacterized protein</fullName>
    </submittedName>
</protein>
<evidence type="ECO:0000313" key="2">
    <source>
        <dbReference type="Proteomes" id="UP001223390"/>
    </source>
</evidence>
<sequence>MSGHPADGLRSHAAALRERADRLRGACDGLDWRGPQADAFRARVEELARRCATAADGLSRSAARLDGRG</sequence>
<dbReference type="InterPro" id="IPR036689">
    <property type="entry name" value="ESAT-6-like_sf"/>
</dbReference>
<reference evidence="1 2" key="1">
    <citation type="submission" date="2023-05" db="EMBL/GenBank/DDBJ databases">
        <title>Sequencing and Assembly of Streptomyces sp. NP73.</title>
        <authorList>
            <person name="Konwar A.N."/>
            <person name="Saikia K."/>
            <person name="Thakur D."/>
        </authorList>
    </citation>
    <scope>NUCLEOTIDE SEQUENCE [LARGE SCALE GENOMIC DNA]</scope>
    <source>
        <strain evidence="1 2">NP73</strain>
    </source>
</reference>
<name>A0ABT7H4N3_9ACTN</name>
<dbReference type="RefSeq" id="WP_125818322.1">
    <property type="nucleotide sequence ID" value="NZ_JASITI010000075.1"/>
</dbReference>
<dbReference type="SUPFAM" id="SSF140453">
    <property type="entry name" value="EsxAB dimer-like"/>
    <property type="match status" value="1"/>
</dbReference>